<dbReference type="GO" id="GO:0006508">
    <property type="term" value="P:proteolysis"/>
    <property type="evidence" value="ECO:0007669"/>
    <property type="project" value="UniProtKB-KW"/>
</dbReference>
<reference evidence="9 10" key="1">
    <citation type="submission" date="2019-12" db="EMBL/GenBank/DDBJ databases">
        <title>Whole genome sequencing of endophytic Actinobacterium Micromonospora sp. MPMI6T.</title>
        <authorList>
            <person name="Evv R."/>
            <person name="Podile A.R."/>
        </authorList>
    </citation>
    <scope>NUCLEOTIDE SEQUENCE [LARGE SCALE GENOMIC DNA]</scope>
    <source>
        <strain evidence="9 10">MPMI6</strain>
    </source>
</reference>
<dbReference type="SMART" id="SM00382">
    <property type="entry name" value="AAA"/>
    <property type="match status" value="1"/>
</dbReference>
<dbReference type="NCBIfam" id="TIGR00382">
    <property type="entry name" value="clpX"/>
    <property type="match status" value="1"/>
</dbReference>
<dbReference type="SUPFAM" id="SSF57716">
    <property type="entry name" value="Glucocorticoid receptor-like (DNA-binding domain)"/>
    <property type="match status" value="1"/>
</dbReference>
<keyword evidence="2 6" id="KW-0547">Nucleotide-binding</keyword>
<dbReference type="PANTHER" id="PTHR48102:SF7">
    <property type="entry name" value="ATP-DEPENDENT CLP PROTEASE ATP-BINDING SUBUNIT CLPX-LIKE, MITOCHONDRIAL"/>
    <property type="match status" value="1"/>
</dbReference>
<evidence type="ECO:0000259" key="8">
    <source>
        <dbReference type="PROSITE" id="PS51902"/>
    </source>
</evidence>
<dbReference type="Gene3D" id="1.10.8.60">
    <property type="match status" value="1"/>
</dbReference>
<dbReference type="EMBL" id="WVUH01000137">
    <property type="protein sequence ID" value="MBO4207665.1"/>
    <property type="molecule type" value="Genomic_DNA"/>
</dbReference>
<sequence>MARIGDGGDLLKCSFCGKSQKQVKKLIAGPGVYICDECIDLCNEIIEEELAETGEVKWEELPKPMEICQFLDNYVVGQDQAKRALAVAVYNHYKRIQAEAAGVGSGEDGVELAKSNILLIGPTGCGKTHLAQTLARMLNVPFAIADATALTEAGYVGEDVENILLKLIQAADYDVKRAETGIIYIDEVDKIARKSENPSITRDVSGEGVQQALLKILEGTVANVPPQGGRKHPHQEFIQIDTTNVLFICGGAFAGLDQIIESRTGQGGTGFGARLRSVSERMADDVFDQVLPEDMLKFGLIPEFVGRLPVITSVRSLDRAALVRILTEPRNALVRQYQRLFELDGVELEFEPPALEAIADQAMLRGTGARGLRAIMEEVLLSVMYEVPSNPDAARVLITREVVLENVYPTIVPREFTGRRARREREEKSA</sequence>
<feature type="binding site" evidence="6 7">
    <location>
        <position position="16"/>
    </location>
    <ligand>
        <name>Zn(2+)</name>
        <dbReference type="ChEBI" id="CHEBI:29105"/>
    </ligand>
</feature>
<protein>
    <recommendedName>
        <fullName evidence="6">ATP-dependent Clp protease ATP-binding subunit ClpX</fullName>
    </recommendedName>
</protein>
<dbReference type="InterPro" id="IPR038366">
    <property type="entry name" value="Znf_CppX_C4_sf"/>
</dbReference>
<comment type="caution">
    <text evidence="9">The sequence shown here is derived from an EMBL/GenBank/DDBJ whole genome shotgun (WGS) entry which is preliminary data.</text>
</comment>
<proteinExistence type="inferred from homology"/>
<keyword evidence="4 6" id="KW-0067">ATP-binding</keyword>
<feature type="binding site" evidence="6 7">
    <location>
        <position position="38"/>
    </location>
    <ligand>
        <name>Zn(2+)</name>
        <dbReference type="ChEBI" id="CHEBI:29105"/>
    </ligand>
</feature>
<keyword evidence="9" id="KW-0378">Hydrolase</keyword>
<organism evidence="9 10">
    <name type="scientific">Micromonospora echinofusca</name>
    <dbReference type="NCBI Taxonomy" id="47858"/>
    <lineage>
        <taxon>Bacteria</taxon>
        <taxon>Bacillati</taxon>
        <taxon>Actinomycetota</taxon>
        <taxon>Actinomycetes</taxon>
        <taxon>Micromonosporales</taxon>
        <taxon>Micromonosporaceae</taxon>
        <taxon>Micromonospora</taxon>
    </lineage>
</organism>
<keyword evidence="1 6" id="KW-0479">Metal-binding</keyword>
<dbReference type="RefSeq" id="WP_208814556.1">
    <property type="nucleotide sequence ID" value="NZ_WVUH01000137.1"/>
</dbReference>
<dbReference type="GO" id="GO:0008233">
    <property type="term" value="F:peptidase activity"/>
    <property type="evidence" value="ECO:0007669"/>
    <property type="project" value="UniProtKB-KW"/>
</dbReference>
<dbReference type="InterPro" id="IPR027417">
    <property type="entry name" value="P-loop_NTPase"/>
</dbReference>
<keyword evidence="5 6" id="KW-0143">Chaperone</keyword>
<evidence type="ECO:0000313" key="9">
    <source>
        <dbReference type="EMBL" id="MBO4207665.1"/>
    </source>
</evidence>
<dbReference type="GO" id="GO:0005524">
    <property type="term" value="F:ATP binding"/>
    <property type="evidence" value="ECO:0007669"/>
    <property type="project" value="UniProtKB-KW"/>
</dbReference>
<dbReference type="InterPro" id="IPR010603">
    <property type="entry name" value="Znf_CppX_C4"/>
</dbReference>
<dbReference type="NCBIfam" id="NF003745">
    <property type="entry name" value="PRK05342.1"/>
    <property type="match status" value="1"/>
</dbReference>
<dbReference type="InterPro" id="IPR046425">
    <property type="entry name" value="ClpX_bact"/>
</dbReference>
<dbReference type="SMART" id="SM01086">
    <property type="entry name" value="ClpB_D2-small"/>
    <property type="match status" value="1"/>
</dbReference>
<dbReference type="Pfam" id="PF07724">
    <property type="entry name" value="AAA_2"/>
    <property type="match status" value="1"/>
</dbReference>
<evidence type="ECO:0000256" key="6">
    <source>
        <dbReference type="HAMAP-Rule" id="MF_00175"/>
    </source>
</evidence>
<dbReference type="InterPro" id="IPR003593">
    <property type="entry name" value="AAA+_ATPase"/>
</dbReference>
<evidence type="ECO:0000256" key="7">
    <source>
        <dbReference type="PROSITE-ProRule" id="PRU01250"/>
    </source>
</evidence>
<evidence type="ECO:0000256" key="5">
    <source>
        <dbReference type="ARBA" id="ARBA00023186"/>
    </source>
</evidence>
<gene>
    <name evidence="6 9" type="primary">clpX</name>
    <name evidence="9" type="ORF">GSF22_16890</name>
</gene>
<dbReference type="CDD" id="cd19497">
    <property type="entry name" value="RecA-like_ClpX"/>
    <property type="match status" value="1"/>
</dbReference>
<dbReference type="SUPFAM" id="SSF52540">
    <property type="entry name" value="P-loop containing nucleoside triphosphate hydrolases"/>
    <property type="match status" value="1"/>
</dbReference>
<evidence type="ECO:0000256" key="4">
    <source>
        <dbReference type="ARBA" id="ARBA00022840"/>
    </source>
</evidence>
<dbReference type="Proteomes" id="UP000823521">
    <property type="component" value="Unassembled WGS sequence"/>
</dbReference>
<dbReference type="Gene3D" id="3.40.50.300">
    <property type="entry name" value="P-loop containing nucleotide triphosphate hydrolases"/>
    <property type="match status" value="1"/>
</dbReference>
<evidence type="ECO:0000256" key="2">
    <source>
        <dbReference type="ARBA" id="ARBA00022741"/>
    </source>
</evidence>
<evidence type="ECO:0000256" key="1">
    <source>
        <dbReference type="ARBA" id="ARBA00022723"/>
    </source>
</evidence>
<name>A0ABS3VSZ9_MICEH</name>
<dbReference type="HAMAP" id="MF_00175">
    <property type="entry name" value="ClpX"/>
    <property type="match status" value="1"/>
</dbReference>
<dbReference type="Gene3D" id="6.20.220.10">
    <property type="entry name" value="ClpX chaperone, C4-type zinc finger domain"/>
    <property type="match status" value="1"/>
</dbReference>
<feature type="binding site" evidence="6 7">
    <location>
        <position position="13"/>
    </location>
    <ligand>
        <name>Zn(2+)</name>
        <dbReference type="ChEBI" id="CHEBI:29105"/>
    </ligand>
</feature>
<keyword evidence="9" id="KW-0645">Protease</keyword>
<evidence type="ECO:0000256" key="3">
    <source>
        <dbReference type="ARBA" id="ARBA00022833"/>
    </source>
</evidence>
<dbReference type="Pfam" id="PF06689">
    <property type="entry name" value="zf-C4_ClpX"/>
    <property type="match status" value="1"/>
</dbReference>
<evidence type="ECO:0000313" key="10">
    <source>
        <dbReference type="Proteomes" id="UP000823521"/>
    </source>
</evidence>
<comment type="subunit">
    <text evidence="6">Component of the ClpX-ClpP complex. Forms a hexameric ring that, in the presence of ATP, binds to fourteen ClpP subunits assembled into a disk-like structure with a central cavity, resembling the structure of eukaryotic proteasomes.</text>
</comment>
<dbReference type="InterPro" id="IPR004487">
    <property type="entry name" value="Clp_protease_ATP-bd_su_ClpX"/>
</dbReference>
<dbReference type="InterPro" id="IPR019489">
    <property type="entry name" value="Clp_ATPase_C"/>
</dbReference>
<dbReference type="PROSITE" id="PS51902">
    <property type="entry name" value="CLPX_ZB"/>
    <property type="match status" value="1"/>
</dbReference>
<dbReference type="InterPro" id="IPR059188">
    <property type="entry name" value="Znf_CLPX-like"/>
</dbReference>
<accession>A0ABS3VSZ9</accession>
<dbReference type="InterPro" id="IPR050052">
    <property type="entry name" value="ATP-dep_Clp_protease_ClpX"/>
</dbReference>
<dbReference type="InterPro" id="IPR003959">
    <property type="entry name" value="ATPase_AAA_core"/>
</dbReference>
<keyword evidence="3 6" id="KW-0862">Zinc</keyword>
<dbReference type="Pfam" id="PF10431">
    <property type="entry name" value="ClpB_D2-small"/>
    <property type="match status" value="1"/>
</dbReference>
<comment type="function">
    <text evidence="6">ATP-dependent specificity component of the Clp protease. It directs the protease to specific substrates. Can perform chaperone functions in the absence of ClpP.</text>
</comment>
<keyword evidence="10" id="KW-1185">Reference proteome</keyword>
<comment type="caution">
    <text evidence="6">Lacks conserved residue(s) required for the propagation of feature annotation.</text>
</comment>
<dbReference type="PANTHER" id="PTHR48102">
    <property type="entry name" value="ATP-DEPENDENT CLP PROTEASE ATP-BINDING SUBUNIT CLPX-LIKE, MITOCHONDRIAL-RELATED"/>
    <property type="match status" value="1"/>
</dbReference>
<feature type="domain" description="ClpX-type ZB" evidence="8">
    <location>
        <begin position="1"/>
        <end position="54"/>
    </location>
</feature>
<feature type="binding site" evidence="6 7">
    <location>
        <position position="35"/>
    </location>
    <ligand>
        <name>Zn(2+)</name>
        <dbReference type="ChEBI" id="CHEBI:29105"/>
    </ligand>
</feature>
<dbReference type="SMART" id="SM00994">
    <property type="entry name" value="zf-C4_ClpX"/>
    <property type="match status" value="1"/>
</dbReference>
<comment type="similarity">
    <text evidence="6 7">Belongs to the ClpX chaperone family.</text>
</comment>